<evidence type="ECO:0000256" key="1">
    <source>
        <dbReference type="SAM" id="MobiDB-lite"/>
    </source>
</evidence>
<dbReference type="OrthoDB" id="3794485at2759"/>
<proteinExistence type="predicted"/>
<keyword evidence="3" id="KW-1185">Reference proteome</keyword>
<reference evidence="2" key="1">
    <citation type="journal article" date="2020" name="Stud. Mycol.">
        <title>101 Dothideomycetes genomes: a test case for predicting lifestyles and emergence of pathogens.</title>
        <authorList>
            <person name="Haridas S."/>
            <person name="Albert R."/>
            <person name="Binder M."/>
            <person name="Bloem J."/>
            <person name="Labutti K."/>
            <person name="Salamov A."/>
            <person name="Andreopoulos B."/>
            <person name="Baker S."/>
            <person name="Barry K."/>
            <person name="Bills G."/>
            <person name="Bluhm B."/>
            <person name="Cannon C."/>
            <person name="Castanera R."/>
            <person name="Culley D."/>
            <person name="Daum C."/>
            <person name="Ezra D."/>
            <person name="Gonzalez J."/>
            <person name="Henrissat B."/>
            <person name="Kuo A."/>
            <person name="Liang C."/>
            <person name="Lipzen A."/>
            <person name="Lutzoni F."/>
            <person name="Magnuson J."/>
            <person name="Mondo S."/>
            <person name="Nolan M."/>
            <person name="Ohm R."/>
            <person name="Pangilinan J."/>
            <person name="Park H.-J."/>
            <person name="Ramirez L."/>
            <person name="Alfaro M."/>
            <person name="Sun H."/>
            <person name="Tritt A."/>
            <person name="Yoshinaga Y."/>
            <person name="Zwiers L.-H."/>
            <person name="Turgeon B."/>
            <person name="Goodwin S."/>
            <person name="Spatafora J."/>
            <person name="Crous P."/>
            <person name="Grigoriev I."/>
        </authorList>
    </citation>
    <scope>NUCLEOTIDE SEQUENCE</scope>
    <source>
        <strain evidence="2">CBS 675.92</strain>
    </source>
</reference>
<feature type="compositionally biased region" description="Polar residues" evidence="1">
    <location>
        <begin position="96"/>
        <end position="114"/>
    </location>
</feature>
<accession>A0A6A5U3W7</accession>
<evidence type="ECO:0000313" key="2">
    <source>
        <dbReference type="EMBL" id="KAF1957676.1"/>
    </source>
</evidence>
<protein>
    <submittedName>
        <fullName evidence="2">Uncharacterized protein</fullName>
    </submittedName>
</protein>
<dbReference type="EMBL" id="ML976989">
    <property type="protein sequence ID" value="KAF1957676.1"/>
    <property type="molecule type" value="Genomic_DNA"/>
</dbReference>
<feature type="region of interest" description="Disordered" evidence="1">
    <location>
        <begin position="96"/>
        <end position="120"/>
    </location>
</feature>
<dbReference type="Proteomes" id="UP000800035">
    <property type="component" value="Unassembled WGS sequence"/>
</dbReference>
<evidence type="ECO:0000313" key="3">
    <source>
        <dbReference type="Proteomes" id="UP000800035"/>
    </source>
</evidence>
<name>A0A6A5U3W7_9PLEO</name>
<sequence length="378" mass="41670">MDFIQRHQPPTDESPPWSGIFFKFPVDSDILAERLKLAYPTCRTHRERKHQATIDFFSEELQRMRSKEVTPFSTIKSAEPSLPELSQDAAKVYSQAFSDSSRRPSASGGTSPSVVGSMDSPLVERVRPIISAGLSPTLQPPTTPTANAQQFVWNARDGKSMRPKTKRKMTVEERSAYKETRKRGACDKCRKQKGRCTHMIEEDAQPVSTYNSRRISTGPDAFQSDGIKSVKTEHSSDVHHLVPESMSDIRSPMSAQSSGYGPADELSEAIADPTRSDRDWAGGPQAELSGEGYVAAALMPDPYNNPRQGNDTWPPFSARNPASSVISGFTSDANINPEIFPTPMDHPSVDYQLLPGYSFYEGPWNNNQNPPMGGSGPS</sequence>
<gene>
    <name evidence="2" type="ORF">CC80DRAFT_547570</name>
</gene>
<dbReference type="AlphaFoldDB" id="A0A6A5U3W7"/>
<organism evidence="2 3">
    <name type="scientific">Byssothecium circinans</name>
    <dbReference type="NCBI Taxonomy" id="147558"/>
    <lineage>
        <taxon>Eukaryota</taxon>
        <taxon>Fungi</taxon>
        <taxon>Dikarya</taxon>
        <taxon>Ascomycota</taxon>
        <taxon>Pezizomycotina</taxon>
        <taxon>Dothideomycetes</taxon>
        <taxon>Pleosporomycetidae</taxon>
        <taxon>Pleosporales</taxon>
        <taxon>Massarineae</taxon>
        <taxon>Massarinaceae</taxon>
        <taxon>Byssothecium</taxon>
    </lineage>
</organism>